<dbReference type="Pfam" id="PF02653">
    <property type="entry name" value="BPD_transp_2"/>
    <property type="match status" value="1"/>
</dbReference>
<dbReference type="PANTHER" id="PTHR32196:SF63">
    <property type="entry name" value="INNER MEMBRANE ABC TRANSPORTER PERMEASE PROTEIN YJFF"/>
    <property type="match status" value="1"/>
</dbReference>
<gene>
    <name evidence="7" type="ORF">SAMN04488094_110158</name>
</gene>
<dbReference type="GO" id="GO:0022857">
    <property type="term" value="F:transmembrane transporter activity"/>
    <property type="evidence" value="ECO:0007669"/>
    <property type="project" value="InterPro"/>
</dbReference>
<evidence type="ECO:0000256" key="3">
    <source>
        <dbReference type="ARBA" id="ARBA00022692"/>
    </source>
</evidence>
<feature type="transmembrane region" description="Helical" evidence="6">
    <location>
        <begin position="211"/>
        <end position="231"/>
    </location>
</feature>
<dbReference type="CDD" id="cd06579">
    <property type="entry name" value="TM_PBP1_transp_AraH_like"/>
    <property type="match status" value="1"/>
</dbReference>
<dbReference type="GO" id="GO:0005886">
    <property type="term" value="C:plasma membrane"/>
    <property type="evidence" value="ECO:0007669"/>
    <property type="project" value="UniProtKB-SubCell"/>
</dbReference>
<evidence type="ECO:0000256" key="4">
    <source>
        <dbReference type="ARBA" id="ARBA00022989"/>
    </source>
</evidence>
<proteinExistence type="predicted"/>
<dbReference type="Proteomes" id="UP000198728">
    <property type="component" value="Unassembled WGS sequence"/>
</dbReference>
<dbReference type="STRING" id="441112.SAMN04488094_110158"/>
<evidence type="ECO:0000256" key="2">
    <source>
        <dbReference type="ARBA" id="ARBA00022475"/>
    </source>
</evidence>
<feature type="transmembrane region" description="Helical" evidence="6">
    <location>
        <begin position="70"/>
        <end position="89"/>
    </location>
</feature>
<reference evidence="7 8" key="1">
    <citation type="submission" date="2016-10" db="EMBL/GenBank/DDBJ databases">
        <authorList>
            <person name="de Groot N.N."/>
        </authorList>
    </citation>
    <scope>NUCLEOTIDE SEQUENCE [LARGE SCALE GENOMIC DNA]</scope>
    <source>
        <strain evidence="7 8">DSM 19548</strain>
    </source>
</reference>
<accession>A0A1I1MR21</accession>
<keyword evidence="3 6" id="KW-0812">Transmembrane</keyword>
<feature type="transmembrane region" description="Helical" evidence="6">
    <location>
        <begin position="40"/>
        <end position="63"/>
    </location>
</feature>
<organism evidence="7 8">
    <name type="scientific">Tropicimonas isoalkanivorans</name>
    <dbReference type="NCBI Taxonomy" id="441112"/>
    <lineage>
        <taxon>Bacteria</taxon>
        <taxon>Pseudomonadati</taxon>
        <taxon>Pseudomonadota</taxon>
        <taxon>Alphaproteobacteria</taxon>
        <taxon>Rhodobacterales</taxon>
        <taxon>Roseobacteraceae</taxon>
        <taxon>Tropicimonas</taxon>
    </lineage>
</organism>
<feature type="transmembrane region" description="Helical" evidence="6">
    <location>
        <begin position="12"/>
        <end position="34"/>
    </location>
</feature>
<keyword evidence="8" id="KW-1185">Reference proteome</keyword>
<dbReference type="InterPro" id="IPR001851">
    <property type="entry name" value="ABC_transp_permease"/>
</dbReference>
<keyword evidence="2" id="KW-1003">Cell membrane</keyword>
<protein>
    <submittedName>
        <fullName evidence="7">Ribose transport system permease protein</fullName>
    </submittedName>
</protein>
<evidence type="ECO:0000256" key="1">
    <source>
        <dbReference type="ARBA" id="ARBA00004651"/>
    </source>
</evidence>
<feature type="transmembrane region" description="Helical" evidence="6">
    <location>
        <begin position="243"/>
        <end position="261"/>
    </location>
</feature>
<dbReference type="OrthoDB" id="7284468at2"/>
<name>A0A1I1MR21_9RHOB</name>
<evidence type="ECO:0000256" key="5">
    <source>
        <dbReference type="ARBA" id="ARBA00023136"/>
    </source>
</evidence>
<evidence type="ECO:0000256" key="6">
    <source>
        <dbReference type="SAM" id="Phobius"/>
    </source>
</evidence>
<feature type="transmembrane region" description="Helical" evidence="6">
    <location>
        <begin position="95"/>
        <end position="114"/>
    </location>
</feature>
<keyword evidence="5 6" id="KW-0472">Membrane</keyword>
<comment type="subcellular location">
    <subcellularLocation>
        <location evidence="1">Cell membrane</location>
        <topology evidence="1">Multi-pass membrane protein</topology>
    </subcellularLocation>
</comment>
<feature type="transmembrane region" description="Helical" evidence="6">
    <location>
        <begin position="161"/>
        <end position="179"/>
    </location>
</feature>
<dbReference type="RefSeq" id="WP_093361728.1">
    <property type="nucleotide sequence ID" value="NZ_FOLG01000010.1"/>
</dbReference>
<dbReference type="AlphaFoldDB" id="A0A1I1MR21"/>
<evidence type="ECO:0000313" key="8">
    <source>
        <dbReference type="Proteomes" id="UP000198728"/>
    </source>
</evidence>
<feature type="transmembrane region" description="Helical" evidence="6">
    <location>
        <begin position="119"/>
        <end position="138"/>
    </location>
</feature>
<evidence type="ECO:0000313" key="7">
    <source>
        <dbReference type="EMBL" id="SFC87625.1"/>
    </source>
</evidence>
<keyword evidence="4 6" id="KW-1133">Transmembrane helix</keyword>
<feature type="transmembrane region" description="Helical" evidence="6">
    <location>
        <begin position="290"/>
        <end position="308"/>
    </location>
</feature>
<dbReference type="PANTHER" id="PTHR32196">
    <property type="entry name" value="ABC TRANSPORTER PERMEASE PROTEIN YPHD-RELATED-RELATED"/>
    <property type="match status" value="1"/>
</dbReference>
<dbReference type="EMBL" id="FOLG01000010">
    <property type="protein sequence ID" value="SFC87625.1"/>
    <property type="molecule type" value="Genomic_DNA"/>
</dbReference>
<sequence>MTATFPSRGQVLSAAPTVFLILLTAIIVLASPGFFSGSTILVILADSVVLFTLAAGLSFVILLGSIDLSVPAVASLGGVIVAMLIPSIGLAAYPAAILAGAGAGLFSGLVHVLLRVPSFIATLATGGIVSGMALWLSSSRTVTIAGEYRHVLDPVIGDSFGIPRIILIGAVVCLIGVYIQRYTKFGRAIRAIGAGESAVRASGIHVGRQKLIAFTIAGAFAACGGALLAARMTSGNPAGAEQLLLPAIAAVLVGGTAITGGTGGVGRTVVGTLIVIVMRIGMTFMGVDVFAQQILFGSVLICAIALTLDRDLLQIVK</sequence>